<keyword evidence="3 5" id="KW-1133">Transmembrane helix</keyword>
<dbReference type="PANTHER" id="PTHR32322">
    <property type="entry name" value="INNER MEMBRANE TRANSPORTER"/>
    <property type="match status" value="1"/>
</dbReference>
<evidence type="ECO:0000313" key="7">
    <source>
        <dbReference type="EMBL" id="CAB4579632.1"/>
    </source>
</evidence>
<gene>
    <name evidence="7" type="ORF">UFOPK1767_00215</name>
</gene>
<dbReference type="PANTHER" id="PTHR32322:SF2">
    <property type="entry name" value="EAMA DOMAIN-CONTAINING PROTEIN"/>
    <property type="match status" value="1"/>
</dbReference>
<feature type="transmembrane region" description="Helical" evidence="5">
    <location>
        <begin position="74"/>
        <end position="92"/>
    </location>
</feature>
<keyword evidence="2 5" id="KW-0812">Transmembrane</keyword>
<keyword evidence="4 5" id="KW-0472">Membrane</keyword>
<feature type="transmembrane region" description="Helical" evidence="5">
    <location>
        <begin position="226"/>
        <end position="251"/>
    </location>
</feature>
<dbReference type="SUPFAM" id="SSF103481">
    <property type="entry name" value="Multidrug resistance efflux transporter EmrE"/>
    <property type="match status" value="2"/>
</dbReference>
<feature type="domain" description="EamA" evidence="6">
    <location>
        <begin position="10"/>
        <end position="144"/>
    </location>
</feature>
<evidence type="ECO:0000259" key="6">
    <source>
        <dbReference type="Pfam" id="PF00892"/>
    </source>
</evidence>
<dbReference type="InterPro" id="IPR037185">
    <property type="entry name" value="EmrE-like"/>
</dbReference>
<dbReference type="GO" id="GO:0016020">
    <property type="term" value="C:membrane"/>
    <property type="evidence" value="ECO:0007669"/>
    <property type="project" value="UniProtKB-SubCell"/>
</dbReference>
<sequence length="329" mass="35170">MAVAKPRALVGYIAATVAAFIFGVNGVVIKLLMDGTGIDGFQVTFLRVVGAAVLMGAVLLIRDPHALRITRKQIVPLIAMGVIGVAMLQATYAEAVYLLPIGIALLLEYTAVLFVALIAHFFFREHVKSRIWVSIAAVLIGLATVAEVWNSTLNVEGVLWALGASASLTTYFVLGERQTGVRHPMAVGFWGMAVASVFWALFSGWWNVDPAIFTRIVPFSADTDGIAGPAWILLVFIVALGTFTTFTLGLWSISILKATRSGIVATSEVLFAFLAAWLILGETLNVVQLVGAGIVLGGVILAQSARDNRAVETDLALDTTEISRPKESR</sequence>
<evidence type="ECO:0000256" key="5">
    <source>
        <dbReference type="SAM" id="Phobius"/>
    </source>
</evidence>
<feature type="transmembrane region" description="Helical" evidence="5">
    <location>
        <begin position="131"/>
        <end position="151"/>
    </location>
</feature>
<name>A0A6J6ET25_9ZZZZ</name>
<accession>A0A6J6ET25</accession>
<evidence type="ECO:0000256" key="3">
    <source>
        <dbReference type="ARBA" id="ARBA00022989"/>
    </source>
</evidence>
<dbReference type="Pfam" id="PF00892">
    <property type="entry name" value="EamA"/>
    <property type="match status" value="2"/>
</dbReference>
<feature type="transmembrane region" description="Helical" evidence="5">
    <location>
        <begin position="186"/>
        <end position="206"/>
    </location>
</feature>
<feature type="domain" description="EamA" evidence="6">
    <location>
        <begin position="157"/>
        <end position="301"/>
    </location>
</feature>
<protein>
    <submittedName>
        <fullName evidence="7">Unannotated protein</fullName>
    </submittedName>
</protein>
<feature type="transmembrane region" description="Helical" evidence="5">
    <location>
        <begin position="263"/>
        <end position="280"/>
    </location>
</feature>
<feature type="transmembrane region" description="Helical" evidence="5">
    <location>
        <begin position="12"/>
        <end position="33"/>
    </location>
</feature>
<comment type="subcellular location">
    <subcellularLocation>
        <location evidence="1">Membrane</location>
        <topology evidence="1">Multi-pass membrane protein</topology>
    </subcellularLocation>
</comment>
<dbReference type="AlphaFoldDB" id="A0A6J6ET25"/>
<evidence type="ECO:0000256" key="4">
    <source>
        <dbReference type="ARBA" id="ARBA00023136"/>
    </source>
</evidence>
<evidence type="ECO:0000256" key="1">
    <source>
        <dbReference type="ARBA" id="ARBA00004141"/>
    </source>
</evidence>
<evidence type="ECO:0000256" key="2">
    <source>
        <dbReference type="ARBA" id="ARBA00022692"/>
    </source>
</evidence>
<dbReference type="InterPro" id="IPR050638">
    <property type="entry name" value="AA-Vitamin_Transporters"/>
</dbReference>
<proteinExistence type="predicted"/>
<organism evidence="7">
    <name type="scientific">freshwater metagenome</name>
    <dbReference type="NCBI Taxonomy" id="449393"/>
    <lineage>
        <taxon>unclassified sequences</taxon>
        <taxon>metagenomes</taxon>
        <taxon>ecological metagenomes</taxon>
    </lineage>
</organism>
<reference evidence="7" key="1">
    <citation type="submission" date="2020-05" db="EMBL/GenBank/DDBJ databases">
        <authorList>
            <person name="Chiriac C."/>
            <person name="Salcher M."/>
            <person name="Ghai R."/>
            <person name="Kavagutti S V."/>
        </authorList>
    </citation>
    <scope>NUCLEOTIDE SEQUENCE</scope>
</reference>
<feature type="transmembrane region" description="Helical" evidence="5">
    <location>
        <begin position="157"/>
        <end position="174"/>
    </location>
</feature>
<feature type="transmembrane region" description="Helical" evidence="5">
    <location>
        <begin position="286"/>
        <end position="302"/>
    </location>
</feature>
<dbReference type="InterPro" id="IPR000620">
    <property type="entry name" value="EamA_dom"/>
</dbReference>
<feature type="transmembrane region" description="Helical" evidence="5">
    <location>
        <begin position="98"/>
        <end position="119"/>
    </location>
</feature>
<feature type="transmembrane region" description="Helical" evidence="5">
    <location>
        <begin position="45"/>
        <end position="62"/>
    </location>
</feature>
<dbReference type="EMBL" id="CAEZTZ010000015">
    <property type="protein sequence ID" value="CAB4579632.1"/>
    <property type="molecule type" value="Genomic_DNA"/>
</dbReference>